<dbReference type="EMBL" id="JABAYA010000239">
    <property type="protein sequence ID" value="KAF7721741.1"/>
    <property type="molecule type" value="Genomic_DNA"/>
</dbReference>
<evidence type="ECO:0000313" key="9">
    <source>
        <dbReference type="Proteomes" id="UP000605846"/>
    </source>
</evidence>
<dbReference type="PROSITE" id="PS51462">
    <property type="entry name" value="NUDIX"/>
    <property type="match status" value="1"/>
</dbReference>
<keyword evidence="3" id="KW-0479">Metal-binding</keyword>
<comment type="caution">
    <text evidence="8">The sequence shown here is derived from an EMBL/GenBank/DDBJ whole genome shotgun (WGS) entry which is preliminary data.</text>
</comment>
<dbReference type="SUPFAM" id="SSF55811">
    <property type="entry name" value="Nudix"/>
    <property type="match status" value="1"/>
</dbReference>
<dbReference type="Proteomes" id="UP000605846">
    <property type="component" value="Unassembled WGS sequence"/>
</dbReference>
<reference evidence="8" key="1">
    <citation type="submission" date="2020-01" db="EMBL/GenBank/DDBJ databases">
        <title>Genome Sequencing of Three Apophysomyces-Like Fungal Strains Confirms a Novel Fungal Genus in the Mucoromycota with divergent Burkholderia-like Endosymbiotic Bacteria.</title>
        <authorList>
            <person name="Stajich J.E."/>
            <person name="Macias A.M."/>
            <person name="Carter-House D."/>
            <person name="Lovett B."/>
            <person name="Kasson L.R."/>
            <person name="Berry K."/>
            <person name="Grigoriev I."/>
            <person name="Chang Y."/>
            <person name="Spatafora J."/>
            <person name="Kasson M.T."/>
        </authorList>
    </citation>
    <scope>NUCLEOTIDE SEQUENCE</scope>
    <source>
        <strain evidence="8">NRRL A-21654</strain>
    </source>
</reference>
<dbReference type="InterPro" id="IPR045121">
    <property type="entry name" value="CoAse"/>
</dbReference>
<accession>A0A8H7BEW1</accession>
<protein>
    <submittedName>
        <fullName evidence="8">Nudix (Nucleoside diphosphate linked moiety X)-type motif 8</fullName>
    </submittedName>
</protein>
<dbReference type="InterPro" id="IPR000086">
    <property type="entry name" value="NUDIX_hydrolase_dom"/>
</dbReference>
<keyword evidence="9" id="KW-1185">Reference proteome</keyword>
<dbReference type="Gene3D" id="3.90.79.10">
    <property type="entry name" value="Nucleoside Triphosphate Pyrophosphohydrolase"/>
    <property type="match status" value="1"/>
</dbReference>
<comment type="cofactor">
    <cofactor evidence="2">
        <name>Mg(2+)</name>
        <dbReference type="ChEBI" id="CHEBI:18420"/>
    </cofactor>
</comment>
<dbReference type="CDD" id="cd03426">
    <property type="entry name" value="NUDIX_CoAse_Nudt7"/>
    <property type="match status" value="1"/>
</dbReference>
<dbReference type="OrthoDB" id="206213at2759"/>
<dbReference type="InterPro" id="IPR015797">
    <property type="entry name" value="NUDIX_hydrolase-like_dom_sf"/>
</dbReference>
<evidence type="ECO:0000259" key="7">
    <source>
        <dbReference type="PROSITE" id="PS51462"/>
    </source>
</evidence>
<gene>
    <name evidence="8" type="primary">NUDT8</name>
    <name evidence="8" type="ORF">EC973_004179</name>
</gene>
<dbReference type="GO" id="GO:0010945">
    <property type="term" value="F:coenzyme A diphosphatase activity"/>
    <property type="evidence" value="ECO:0007669"/>
    <property type="project" value="InterPro"/>
</dbReference>
<evidence type="ECO:0000256" key="4">
    <source>
        <dbReference type="ARBA" id="ARBA00022801"/>
    </source>
</evidence>
<evidence type="ECO:0000256" key="2">
    <source>
        <dbReference type="ARBA" id="ARBA00001946"/>
    </source>
</evidence>
<keyword evidence="6" id="KW-0464">Manganese</keyword>
<keyword evidence="5" id="KW-0460">Magnesium</keyword>
<dbReference type="Pfam" id="PF00293">
    <property type="entry name" value="NUDIX"/>
    <property type="match status" value="1"/>
</dbReference>
<dbReference type="AlphaFoldDB" id="A0A8H7BEW1"/>
<organism evidence="8 9">
    <name type="scientific">Apophysomyces ossiformis</name>
    <dbReference type="NCBI Taxonomy" id="679940"/>
    <lineage>
        <taxon>Eukaryota</taxon>
        <taxon>Fungi</taxon>
        <taxon>Fungi incertae sedis</taxon>
        <taxon>Mucoromycota</taxon>
        <taxon>Mucoromycotina</taxon>
        <taxon>Mucoromycetes</taxon>
        <taxon>Mucorales</taxon>
        <taxon>Mucorineae</taxon>
        <taxon>Mucoraceae</taxon>
        <taxon>Apophysomyces</taxon>
    </lineage>
</organism>
<evidence type="ECO:0000256" key="5">
    <source>
        <dbReference type="ARBA" id="ARBA00022842"/>
    </source>
</evidence>
<evidence type="ECO:0000256" key="3">
    <source>
        <dbReference type="ARBA" id="ARBA00022723"/>
    </source>
</evidence>
<evidence type="ECO:0000256" key="1">
    <source>
        <dbReference type="ARBA" id="ARBA00001936"/>
    </source>
</evidence>
<evidence type="ECO:0000256" key="6">
    <source>
        <dbReference type="ARBA" id="ARBA00023211"/>
    </source>
</evidence>
<comment type="cofactor">
    <cofactor evidence="1">
        <name>Mn(2+)</name>
        <dbReference type="ChEBI" id="CHEBI:29035"/>
    </cofactor>
</comment>
<proteinExistence type="predicted"/>
<sequence>MPIQFDVKTLSLFSRRLLNCPNYKFKYPSNVKDASVLMPLCHVDNEPSVLFTIRNKAMRTHQGEISFPGGKADPTDHSLEETALRETWEEIGIHGSAIDILGSYSPLPNKTGSLRVHPYVGYIRRPVDPTYIRFNPDEVFGVFCLPLSYLVRPDVREIRQFRGTHHKYTVFKVPEHIGENLEIWGLTSYILDGVLRKIIPEHYS</sequence>
<keyword evidence="4" id="KW-0378">Hydrolase</keyword>
<evidence type="ECO:0000313" key="8">
    <source>
        <dbReference type="EMBL" id="KAF7721741.1"/>
    </source>
</evidence>
<dbReference type="GO" id="GO:0046872">
    <property type="term" value="F:metal ion binding"/>
    <property type="evidence" value="ECO:0007669"/>
    <property type="project" value="UniProtKB-KW"/>
</dbReference>
<feature type="domain" description="Nudix hydrolase" evidence="7">
    <location>
        <begin position="31"/>
        <end position="167"/>
    </location>
</feature>
<dbReference type="PANTHER" id="PTHR12992:SF11">
    <property type="entry name" value="MITOCHONDRIAL COENZYME A DIPHOSPHATASE NUDT8"/>
    <property type="match status" value="1"/>
</dbReference>
<name>A0A8H7BEW1_9FUNG</name>
<dbReference type="PANTHER" id="PTHR12992">
    <property type="entry name" value="NUDIX HYDROLASE"/>
    <property type="match status" value="1"/>
</dbReference>